<dbReference type="Proteomes" id="UP000601435">
    <property type="component" value="Unassembled WGS sequence"/>
</dbReference>
<evidence type="ECO:0000313" key="1">
    <source>
        <dbReference type="EMBL" id="CAE7806833.1"/>
    </source>
</evidence>
<gene>
    <name evidence="1" type="ORF">SNEC2469_LOCUS23869</name>
</gene>
<organism evidence="1 2">
    <name type="scientific">Symbiodinium necroappetens</name>
    <dbReference type="NCBI Taxonomy" id="1628268"/>
    <lineage>
        <taxon>Eukaryota</taxon>
        <taxon>Sar</taxon>
        <taxon>Alveolata</taxon>
        <taxon>Dinophyceae</taxon>
        <taxon>Suessiales</taxon>
        <taxon>Symbiodiniaceae</taxon>
        <taxon>Symbiodinium</taxon>
    </lineage>
</organism>
<proteinExistence type="predicted"/>
<dbReference type="AlphaFoldDB" id="A0A812Z107"/>
<comment type="caution">
    <text evidence="1">The sequence shown here is derived from an EMBL/GenBank/DDBJ whole genome shotgun (WGS) entry which is preliminary data.</text>
</comment>
<feature type="non-terminal residue" evidence="1">
    <location>
        <position position="1"/>
    </location>
</feature>
<evidence type="ECO:0000313" key="2">
    <source>
        <dbReference type="Proteomes" id="UP000601435"/>
    </source>
</evidence>
<name>A0A812Z107_9DINO</name>
<keyword evidence="2" id="KW-1185">Reference proteome</keyword>
<dbReference type="EMBL" id="CAJNJA010045097">
    <property type="protein sequence ID" value="CAE7806833.1"/>
    <property type="molecule type" value="Genomic_DNA"/>
</dbReference>
<protein>
    <submittedName>
        <fullName evidence="1">Uncharacterized protein</fullName>
    </submittedName>
</protein>
<accession>A0A812Z107</accession>
<reference evidence="1" key="1">
    <citation type="submission" date="2021-02" db="EMBL/GenBank/DDBJ databases">
        <authorList>
            <person name="Dougan E. K."/>
            <person name="Rhodes N."/>
            <person name="Thang M."/>
            <person name="Chan C."/>
        </authorList>
    </citation>
    <scope>NUCLEOTIDE SEQUENCE</scope>
</reference>
<dbReference type="OrthoDB" id="10281601at2759"/>
<sequence>MAPGEGQQCFSELLRCHKELAGSVEALNRTHGGIKAALERMPSLWPELGPLEDLPRAELAVSSPSHVTSKVEIEEKFQLTKEGVPTLTKNLNARKTPFAKIRTTGTVSLGKSGVRLLDDWSESFVICEQ</sequence>